<reference evidence="1" key="1">
    <citation type="submission" date="2013-06" db="EMBL/GenBank/DDBJ databases">
        <authorList>
            <person name="Mazano-Marin A."/>
        </authorList>
    </citation>
    <scope>NUCLEOTIDE SEQUENCE</scope>
    <source>
        <strain evidence="1">SCt-VLC</strain>
    </source>
</reference>
<proteinExistence type="predicted"/>
<reference evidence="1" key="2">
    <citation type="journal article" date="2014" name="Genome Biol. Evol.">
        <title>Settling down: the genome of Serratia symbiotica from the aphid Cinara tujafilina zooms in on the process of accommodation to a cooperative intracellular life.</title>
        <authorList>
            <person name="Manzano-Marin A."/>
            <person name="Latorre A."/>
        </authorList>
    </citation>
    <scope>NUCLEOTIDE SEQUENCE</scope>
    <source>
        <strain evidence="1">SCt-VLC</strain>
    </source>
</reference>
<dbReference type="EMBL" id="FR904238">
    <property type="protein sequence ID" value="CDG48817.1"/>
    <property type="molecule type" value="Genomic_DNA"/>
</dbReference>
<sequence>MESDNHKKINRRETYVLYTSRLFGAPNITRDLFRAHMIANVAHVPLRDIA</sequence>
<evidence type="ECO:0000313" key="1">
    <source>
        <dbReference type="EMBL" id="CDG48817.1"/>
    </source>
</evidence>
<accession>A0A068RCN2</accession>
<organism evidence="1">
    <name type="scientific">Serratia symbiotica SCt-VLC</name>
    <dbReference type="NCBI Taxonomy" id="1347341"/>
    <lineage>
        <taxon>Bacteria</taxon>
        <taxon>Pseudomonadati</taxon>
        <taxon>Pseudomonadota</taxon>
        <taxon>Gammaproteobacteria</taxon>
        <taxon>Enterobacterales</taxon>
        <taxon>Yersiniaceae</taxon>
        <taxon>Serratia</taxon>
        <taxon>Serratia symbiotica</taxon>
    </lineage>
</organism>
<name>A0A068RCN2_9GAMM</name>
<protein>
    <submittedName>
        <fullName evidence="1">Uncharacterized protein</fullName>
    </submittedName>
</protein>
<gene>
    <name evidence="1" type="ORF">SCTVLC_2152</name>
</gene>
<dbReference type="AlphaFoldDB" id="A0A068RCN2"/>